<evidence type="ECO:0000313" key="2">
    <source>
        <dbReference type="EMBL" id="SMF94786.1"/>
    </source>
</evidence>
<keyword evidence="1" id="KW-0732">Signal</keyword>
<feature type="chain" id="PRO_5012667113" evidence="1">
    <location>
        <begin position="22"/>
        <end position="310"/>
    </location>
</feature>
<name>A0A1Y6CWY4_9GAMM</name>
<protein>
    <submittedName>
        <fullName evidence="2">Uncharacterized protein</fullName>
    </submittedName>
</protein>
<dbReference type="RefSeq" id="WP_085212468.1">
    <property type="nucleotide sequence ID" value="NZ_FXAM01000001.1"/>
</dbReference>
<dbReference type="Proteomes" id="UP000192923">
    <property type="component" value="Unassembled WGS sequence"/>
</dbReference>
<organism evidence="2 3">
    <name type="scientific">Methylomagnum ishizawai</name>
    <dbReference type="NCBI Taxonomy" id="1760988"/>
    <lineage>
        <taxon>Bacteria</taxon>
        <taxon>Pseudomonadati</taxon>
        <taxon>Pseudomonadota</taxon>
        <taxon>Gammaproteobacteria</taxon>
        <taxon>Methylococcales</taxon>
        <taxon>Methylococcaceae</taxon>
        <taxon>Methylomagnum</taxon>
    </lineage>
</organism>
<reference evidence="2 3" key="1">
    <citation type="submission" date="2016-12" db="EMBL/GenBank/DDBJ databases">
        <authorList>
            <person name="Song W.-J."/>
            <person name="Kurnit D.M."/>
        </authorList>
    </citation>
    <scope>NUCLEOTIDE SEQUENCE [LARGE SCALE GENOMIC DNA]</scope>
    <source>
        <strain evidence="2 3">175</strain>
    </source>
</reference>
<dbReference type="STRING" id="1760988.SAMN02949497_2119"/>
<dbReference type="OrthoDB" id="8771597at2"/>
<evidence type="ECO:0000256" key="1">
    <source>
        <dbReference type="SAM" id="SignalP"/>
    </source>
</evidence>
<accession>A0A1Y6CWY4</accession>
<proteinExistence type="predicted"/>
<gene>
    <name evidence="2" type="ORF">SAMN02949497_2119</name>
</gene>
<keyword evidence="3" id="KW-1185">Reference proteome</keyword>
<dbReference type="AlphaFoldDB" id="A0A1Y6CWY4"/>
<evidence type="ECO:0000313" key="3">
    <source>
        <dbReference type="Proteomes" id="UP000192923"/>
    </source>
</evidence>
<dbReference type="EMBL" id="FXAM01000001">
    <property type="protein sequence ID" value="SMF94786.1"/>
    <property type="molecule type" value="Genomic_DNA"/>
</dbReference>
<sequence length="310" mass="33550">MSRPSPFVLIAVLITSGPATAAPSLNGCPMLPANNIWNTRIDKLPVHPLSKQYIDTLGRTTGLHMDFGSGNWDGGPIGIPYNVVRATQAPVAIGFQYSGQSDPGPYPIPNKPKLEYPSDHHMLILDRDSCLLYETWNTKKTNAGAWRAGSGAIFNLGGNPLRPDGWTSADAAGLPILPGLARYDEVAKGAIKHALRFTAHITRGHVWPARHQTSAPDDPSLPPMGLRFRLKRGYDISSYPSQAQVLLTAMKRYGLILADNGSDWYVTGVPDPRWDNDLLHLLGGVKGDAFEAVDSSGLMIDPNSGEARQP</sequence>
<feature type="signal peptide" evidence="1">
    <location>
        <begin position="1"/>
        <end position="21"/>
    </location>
</feature>